<dbReference type="InterPro" id="IPR042099">
    <property type="entry name" value="ANL_N_sf"/>
</dbReference>
<gene>
    <name evidence="1" type="ORF">OHV25_06650</name>
</gene>
<dbReference type="EMBL" id="CP108253">
    <property type="protein sequence ID" value="WTU39273.1"/>
    <property type="molecule type" value="Genomic_DNA"/>
</dbReference>
<name>A0AAU2GTU6_9ACTN</name>
<accession>A0AAU2GTU6</accession>
<reference evidence="1" key="1">
    <citation type="submission" date="2022-10" db="EMBL/GenBank/DDBJ databases">
        <title>The complete genomes of actinobacterial strains from the NBC collection.</title>
        <authorList>
            <person name="Joergensen T.S."/>
            <person name="Alvarez Arevalo M."/>
            <person name="Sterndorff E.B."/>
            <person name="Faurdal D."/>
            <person name="Vuksanovic O."/>
            <person name="Mourched A.-S."/>
            <person name="Charusanti P."/>
            <person name="Shaw S."/>
            <person name="Blin K."/>
            <person name="Weber T."/>
        </authorList>
    </citation>
    <scope>NUCLEOTIDE SEQUENCE</scope>
    <source>
        <strain evidence="1">NBC_00060</strain>
    </source>
</reference>
<proteinExistence type="predicted"/>
<evidence type="ECO:0000313" key="1">
    <source>
        <dbReference type="EMBL" id="WTU39273.1"/>
    </source>
</evidence>
<dbReference type="Gene3D" id="3.40.50.12780">
    <property type="entry name" value="N-terminal domain of ligase-like"/>
    <property type="match status" value="1"/>
</dbReference>
<dbReference type="SUPFAM" id="SSF56801">
    <property type="entry name" value="Acetyl-CoA synthetase-like"/>
    <property type="match status" value="1"/>
</dbReference>
<protein>
    <submittedName>
        <fullName evidence="1">Phenazine biosynthesis protein</fullName>
    </submittedName>
</protein>
<dbReference type="AlphaFoldDB" id="A0AAU2GTU6"/>
<sequence length="365" mass="40803">MADDFTSVFEPPLDQLPDIDDLVRATMEWHFSPLTGSPYWVERAKGFSFDPRTDVQRLADLRLFADVPVDWSRIPADQLVPRGSAPGVRYGIYESGGATGAPKRIVDATSRRRNVEWQSRLLDEQGFPSGEGNWLHIGPTGPHVMAKNISTLSELRGMLCYFVDLDPRWVRRCVSEGRQTEFRRYVDHILDQVKDVLRTQDIRGISTTPRILESIGAREDVFALLRESVRGIIWGGTSMDGETLRLIDEELFPQAKLAGAYGNTMMGVAPQRTPRPGDAAPCVFRPFYPYTVVELVDPAQPDRIVADDEDGRVVITVLTRDYFTPPTLERDLATRRASADGFPGIELSGVRPYESAGTSVVEGVY</sequence>
<organism evidence="1">
    <name type="scientific">Streptomyces sp. NBC_00060</name>
    <dbReference type="NCBI Taxonomy" id="2975636"/>
    <lineage>
        <taxon>Bacteria</taxon>
        <taxon>Bacillati</taxon>
        <taxon>Actinomycetota</taxon>
        <taxon>Actinomycetes</taxon>
        <taxon>Kitasatosporales</taxon>
        <taxon>Streptomycetaceae</taxon>
        <taxon>Streptomyces</taxon>
    </lineage>
</organism>